<evidence type="ECO:0000313" key="3">
    <source>
        <dbReference type="Proteomes" id="UP000501690"/>
    </source>
</evidence>
<dbReference type="Proteomes" id="UP000501690">
    <property type="component" value="Linkage Group LG2"/>
</dbReference>
<dbReference type="EMBL" id="CP039346">
    <property type="protein sequence ID" value="QCD83062.1"/>
    <property type="molecule type" value="Genomic_DNA"/>
</dbReference>
<name>A0A4D6L3I5_VIGUN</name>
<evidence type="ECO:0000313" key="2">
    <source>
        <dbReference type="EMBL" id="QCD83062.1"/>
    </source>
</evidence>
<organism evidence="2 3">
    <name type="scientific">Vigna unguiculata</name>
    <name type="common">Cowpea</name>
    <dbReference type="NCBI Taxonomy" id="3917"/>
    <lineage>
        <taxon>Eukaryota</taxon>
        <taxon>Viridiplantae</taxon>
        <taxon>Streptophyta</taxon>
        <taxon>Embryophyta</taxon>
        <taxon>Tracheophyta</taxon>
        <taxon>Spermatophyta</taxon>
        <taxon>Magnoliopsida</taxon>
        <taxon>eudicotyledons</taxon>
        <taxon>Gunneridae</taxon>
        <taxon>Pentapetalae</taxon>
        <taxon>rosids</taxon>
        <taxon>fabids</taxon>
        <taxon>Fabales</taxon>
        <taxon>Fabaceae</taxon>
        <taxon>Papilionoideae</taxon>
        <taxon>50 kb inversion clade</taxon>
        <taxon>NPAAA clade</taxon>
        <taxon>indigoferoid/millettioid clade</taxon>
        <taxon>Phaseoleae</taxon>
        <taxon>Vigna</taxon>
    </lineage>
</organism>
<sequence length="156" mass="17518">MHNKYIRKPRLSSSHGHNHVEFPNTNIVRNVLGLPNSSATTEEGNPSGPIRTGHNQHTHTGTLVNPSYNSRFLVFIRYPEPQLTGSHSGPQLIECHVLNPYPEPQLKDTFRATTHGTPASSPSRYLRSLIDHTSPFNLRSIQYCNLLLLNLSPIHL</sequence>
<accession>A0A4D6L3I5</accession>
<reference evidence="2 3" key="1">
    <citation type="submission" date="2019-04" db="EMBL/GenBank/DDBJ databases">
        <title>An improved genome assembly and genetic linkage map for asparagus bean, Vigna unguiculata ssp. sesquipedialis.</title>
        <authorList>
            <person name="Xia Q."/>
            <person name="Zhang R."/>
            <person name="Dong Y."/>
        </authorList>
    </citation>
    <scope>NUCLEOTIDE SEQUENCE [LARGE SCALE GENOMIC DNA]</scope>
    <source>
        <tissue evidence="2">Leaf</tissue>
    </source>
</reference>
<feature type="compositionally biased region" description="Basic residues" evidence="1">
    <location>
        <begin position="1"/>
        <end position="10"/>
    </location>
</feature>
<feature type="region of interest" description="Disordered" evidence="1">
    <location>
        <begin position="1"/>
        <end position="56"/>
    </location>
</feature>
<evidence type="ECO:0000256" key="1">
    <source>
        <dbReference type="SAM" id="MobiDB-lite"/>
    </source>
</evidence>
<keyword evidence="3" id="KW-1185">Reference proteome</keyword>
<protein>
    <submittedName>
        <fullName evidence="2">Uncharacterized protein</fullName>
    </submittedName>
</protein>
<gene>
    <name evidence="2" type="ORF">DEO72_LG2g3405</name>
</gene>
<proteinExistence type="predicted"/>
<feature type="compositionally biased region" description="Polar residues" evidence="1">
    <location>
        <begin position="35"/>
        <end position="44"/>
    </location>
</feature>
<dbReference type="AlphaFoldDB" id="A0A4D6L3I5"/>